<reference evidence="2 3" key="1">
    <citation type="submission" date="2020-08" db="EMBL/GenBank/DDBJ databases">
        <title>Cohnella phylogeny.</title>
        <authorList>
            <person name="Dunlap C."/>
        </authorList>
    </citation>
    <scope>NUCLEOTIDE SEQUENCE [LARGE SCALE GENOMIC DNA]</scope>
    <source>
        <strain evidence="2 3">CBP 2801</strain>
    </source>
</reference>
<protein>
    <submittedName>
        <fullName evidence="2">YhcN/YlaJ family sporulation lipoprotein</fullName>
    </submittedName>
</protein>
<keyword evidence="1" id="KW-0732">Signal</keyword>
<gene>
    <name evidence="2" type="ORF">H7C18_16830</name>
</gene>
<dbReference type="RefSeq" id="WP_185130258.1">
    <property type="nucleotide sequence ID" value="NZ_JACJVO010000021.1"/>
</dbReference>
<name>A0A7X0SMG2_9BACL</name>
<evidence type="ECO:0000256" key="1">
    <source>
        <dbReference type="SAM" id="SignalP"/>
    </source>
</evidence>
<dbReference type="PROSITE" id="PS51257">
    <property type="entry name" value="PROKAR_LIPOPROTEIN"/>
    <property type="match status" value="1"/>
</dbReference>
<dbReference type="Pfam" id="PF09580">
    <property type="entry name" value="Spore_YhcN_YlaJ"/>
    <property type="match status" value="2"/>
</dbReference>
<keyword evidence="3" id="KW-1185">Reference proteome</keyword>
<accession>A0A7X0SMG2</accession>
<proteinExistence type="predicted"/>
<evidence type="ECO:0000313" key="3">
    <source>
        <dbReference type="Proteomes" id="UP000564644"/>
    </source>
</evidence>
<dbReference type="Proteomes" id="UP000564644">
    <property type="component" value="Unassembled WGS sequence"/>
</dbReference>
<feature type="signal peptide" evidence="1">
    <location>
        <begin position="1"/>
        <end position="23"/>
    </location>
</feature>
<dbReference type="EMBL" id="JACJVO010000021">
    <property type="protein sequence ID" value="MBB6732589.1"/>
    <property type="molecule type" value="Genomic_DNA"/>
</dbReference>
<comment type="caution">
    <text evidence="2">The sequence shown here is derived from an EMBL/GenBank/DDBJ whole genome shotgun (WGS) entry which is preliminary data.</text>
</comment>
<feature type="chain" id="PRO_5030726969" evidence="1">
    <location>
        <begin position="24"/>
        <end position="295"/>
    </location>
</feature>
<sequence length="295" mass="31027">MHKMMTVSTVVLSTALALTGCMAKQGDVGNKNIRSNNYRMHGANGTRFLNDQAAEQNRIHGTQQMNNNVGSRLHGNSKLEMSQKIADQLAALPEVKSAYVMLTNRNAYVAISDDKDGMKIHNRNRGGTHTITPYSLGAAPDRGVGPNNPNSAGWNGHVRSNNGVTAGGGTTAGGTGLTGTNGAGMPGAAGTATDQEVSDLVKNKVADIVKGMAPTTDNVYVSSNADFYGRMKGFADQVSGGHPIQGFVTEFNALVNRIFPTEAGTYNGARTYSKTAPSYYAPTTPSHGTARGMTR</sequence>
<dbReference type="InterPro" id="IPR019076">
    <property type="entry name" value="Spore_lipoprot_YhcN/YlaJ-like"/>
</dbReference>
<evidence type="ECO:0000313" key="2">
    <source>
        <dbReference type="EMBL" id="MBB6732589.1"/>
    </source>
</evidence>
<dbReference type="AlphaFoldDB" id="A0A7X0SMG2"/>
<keyword evidence="2" id="KW-0449">Lipoprotein</keyword>
<organism evidence="2 3">
    <name type="scientific">Cohnella zeiphila</name>
    <dbReference type="NCBI Taxonomy" id="2761120"/>
    <lineage>
        <taxon>Bacteria</taxon>
        <taxon>Bacillati</taxon>
        <taxon>Bacillota</taxon>
        <taxon>Bacilli</taxon>
        <taxon>Bacillales</taxon>
        <taxon>Paenibacillaceae</taxon>
        <taxon>Cohnella</taxon>
    </lineage>
</organism>